<evidence type="ECO:0000256" key="1">
    <source>
        <dbReference type="ARBA" id="ARBA00023002"/>
    </source>
</evidence>
<proteinExistence type="inferred from homology"/>
<dbReference type="Pfam" id="PF00171">
    <property type="entry name" value="Aldedh"/>
    <property type="match status" value="1"/>
</dbReference>
<dbReference type="SUPFAM" id="SSF53720">
    <property type="entry name" value="ALDH-like"/>
    <property type="match status" value="1"/>
</dbReference>
<dbReference type="InParanoid" id="A0A067PR24"/>
<dbReference type="InterPro" id="IPR029510">
    <property type="entry name" value="Ald_DH_CS_GLU"/>
</dbReference>
<dbReference type="InterPro" id="IPR015590">
    <property type="entry name" value="Aldehyde_DH_dom"/>
</dbReference>
<dbReference type="OrthoDB" id="310895at2759"/>
<dbReference type="Gene3D" id="3.40.309.10">
    <property type="entry name" value="Aldehyde Dehydrogenase, Chain A, domain 2"/>
    <property type="match status" value="1"/>
</dbReference>
<organism evidence="5 6">
    <name type="scientific">Jaapia argillacea MUCL 33604</name>
    <dbReference type="NCBI Taxonomy" id="933084"/>
    <lineage>
        <taxon>Eukaryota</taxon>
        <taxon>Fungi</taxon>
        <taxon>Dikarya</taxon>
        <taxon>Basidiomycota</taxon>
        <taxon>Agaricomycotina</taxon>
        <taxon>Agaricomycetes</taxon>
        <taxon>Agaricomycetidae</taxon>
        <taxon>Jaapiales</taxon>
        <taxon>Jaapiaceae</taxon>
        <taxon>Jaapia</taxon>
    </lineage>
</organism>
<dbReference type="PROSITE" id="PS00687">
    <property type="entry name" value="ALDEHYDE_DEHYDR_GLU"/>
    <property type="match status" value="1"/>
</dbReference>
<gene>
    <name evidence="5" type="ORF">JAAARDRAFT_61139</name>
</gene>
<reference evidence="6" key="1">
    <citation type="journal article" date="2014" name="Proc. Natl. Acad. Sci. U.S.A.">
        <title>Extensive sampling of basidiomycete genomes demonstrates inadequacy of the white-rot/brown-rot paradigm for wood decay fungi.</title>
        <authorList>
            <person name="Riley R."/>
            <person name="Salamov A.A."/>
            <person name="Brown D.W."/>
            <person name="Nagy L.G."/>
            <person name="Floudas D."/>
            <person name="Held B.W."/>
            <person name="Levasseur A."/>
            <person name="Lombard V."/>
            <person name="Morin E."/>
            <person name="Otillar R."/>
            <person name="Lindquist E.A."/>
            <person name="Sun H."/>
            <person name="LaButti K.M."/>
            <person name="Schmutz J."/>
            <person name="Jabbour D."/>
            <person name="Luo H."/>
            <person name="Baker S.E."/>
            <person name="Pisabarro A.G."/>
            <person name="Walton J.D."/>
            <person name="Blanchette R.A."/>
            <person name="Henrissat B."/>
            <person name="Martin F."/>
            <person name="Cullen D."/>
            <person name="Hibbett D.S."/>
            <person name="Grigoriev I.V."/>
        </authorList>
    </citation>
    <scope>NUCLEOTIDE SEQUENCE [LARGE SCALE GENOMIC DNA]</scope>
    <source>
        <strain evidence="6">MUCL 33604</strain>
    </source>
</reference>
<evidence type="ECO:0000313" key="5">
    <source>
        <dbReference type="EMBL" id="KDQ53762.1"/>
    </source>
</evidence>
<keyword evidence="1 3" id="KW-0560">Oxidoreductase</keyword>
<dbReference type="InterPro" id="IPR016161">
    <property type="entry name" value="Ald_DH/histidinol_DH"/>
</dbReference>
<dbReference type="GO" id="GO:0004777">
    <property type="term" value="F:succinate-semialdehyde dehydrogenase (NAD+) activity"/>
    <property type="evidence" value="ECO:0007669"/>
    <property type="project" value="TreeGrafter"/>
</dbReference>
<evidence type="ECO:0000313" key="6">
    <source>
        <dbReference type="Proteomes" id="UP000027265"/>
    </source>
</evidence>
<dbReference type="PANTHER" id="PTHR43353:SF6">
    <property type="entry name" value="CYTOPLASMIC ALDEHYDE DEHYDROGENASE (EUROFUNG)"/>
    <property type="match status" value="1"/>
</dbReference>
<evidence type="ECO:0000256" key="2">
    <source>
        <dbReference type="PROSITE-ProRule" id="PRU10007"/>
    </source>
</evidence>
<comment type="similarity">
    <text evidence="3">Belongs to the aldehyde dehydrogenase family.</text>
</comment>
<name>A0A067PR24_9AGAM</name>
<sequence>MSISDSSSLPFTSLFIDGQWVPSSTSSTFPVYNPSTPSSPVGHSASASAADCNSALTSAATAFRTWEHTSLSAKRSIFLKAAELLASERYKKKVIEVTQSEIGAVEPWILGTWAPSVEKLKWTAGCVNEMRGETFPSDFAEGAHVVVQRRAMGVVFAIAPWNAPLILTIRAIAIPLICGNTVVLKPSEFTPRTQAIVVELFQEAGLPNGVLNYLPMSREDAPDLTKQIIAHPAVRKINFTGSDRVGKILAAEAAKYLKPCVFELGGKAPCVVLADADIPSASRAIAYASMINSGQVCMSTERVIVLRSVAQNLIDGVKESAKKFKVGDPRSDNKVHLGALFHEPSAKNVIEMITEAKEAGAQIVLGDLKRDGAFVNPHLVVGCRVGMRIWERESFGPVTVFAVVDTIDEAVELANATEYSLSASLWTKDVNLALDVGGRIRAGCTSINGPTFHHESILGDVGLGGASGYGRFDVDNFTDKRMIVIHPPNRPYPLVG</sequence>
<dbReference type="Proteomes" id="UP000027265">
    <property type="component" value="Unassembled WGS sequence"/>
</dbReference>
<feature type="active site" evidence="2">
    <location>
        <position position="263"/>
    </location>
</feature>
<dbReference type="GO" id="GO:0009450">
    <property type="term" value="P:gamma-aminobutyric acid catabolic process"/>
    <property type="evidence" value="ECO:0007669"/>
    <property type="project" value="TreeGrafter"/>
</dbReference>
<dbReference type="PANTHER" id="PTHR43353">
    <property type="entry name" value="SUCCINATE-SEMIALDEHYDE DEHYDROGENASE, MITOCHONDRIAL"/>
    <property type="match status" value="1"/>
</dbReference>
<dbReference type="HOGENOM" id="CLU_005391_1_0_1"/>
<dbReference type="EMBL" id="KL197732">
    <property type="protein sequence ID" value="KDQ53762.1"/>
    <property type="molecule type" value="Genomic_DNA"/>
</dbReference>
<evidence type="ECO:0000256" key="3">
    <source>
        <dbReference type="RuleBase" id="RU003345"/>
    </source>
</evidence>
<dbReference type="InterPro" id="IPR050740">
    <property type="entry name" value="Aldehyde_DH_Superfamily"/>
</dbReference>
<dbReference type="Gene3D" id="3.40.605.10">
    <property type="entry name" value="Aldehyde Dehydrogenase, Chain A, domain 1"/>
    <property type="match status" value="1"/>
</dbReference>
<dbReference type="STRING" id="933084.A0A067PR24"/>
<dbReference type="InterPro" id="IPR016162">
    <property type="entry name" value="Ald_DH_N"/>
</dbReference>
<dbReference type="AlphaFoldDB" id="A0A067PR24"/>
<feature type="domain" description="Aldehyde dehydrogenase" evidence="4">
    <location>
        <begin position="20"/>
        <end position="477"/>
    </location>
</feature>
<dbReference type="InterPro" id="IPR016163">
    <property type="entry name" value="Ald_DH_C"/>
</dbReference>
<protein>
    <recommendedName>
        <fullName evidence="4">Aldehyde dehydrogenase domain-containing protein</fullName>
    </recommendedName>
</protein>
<accession>A0A067PR24</accession>
<keyword evidence="6" id="KW-1185">Reference proteome</keyword>
<evidence type="ECO:0000259" key="4">
    <source>
        <dbReference type="Pfam" id="PF00171"/>
    </source>
</evidence>